<feature type="region of interest" description="Disordered" evidence="8">
    <location>
        <begin position="522"/>
        <end position="563"/>
    </location>
</feature>
<dbReference type="OrthoDB" id="435881at2759"/>
<evidence type="ECO:0000256" key="2">
    <source>
        <dbReference type="ARBA" id="ARBA00022630"/>
    </source>
</evidence>
<dbReference type="Pfam" id="PF00875">
    <property type="entry name" value="DNA_photolyase"/>
    <property type="match status" value="1"/>
</dbReference>
<dbReference type="NCBIfam" id="TIGR02765">
    <property type="entry name" value="crypto_DASH"/>
    <property type="match status" value="1"/>
</dbReference>
<comment type="function">
    <text evidence="7">May have a photoreceptor function.</text>
</comment>
<dbReference type="Gene3D" id="1.25.40.80">
    <property type="match status" value="1"/>
</dbReference>
<dbReference type="InterPro" id="IPR005101">
    <property type="entry name" value="Cryptochr/Photolyase_FAD-bd"/>
</dbReference>
<feature type="binding site" evidence="5">
    <location>
        <position position="279"/>
    </location>
    <ligand>
        <name>FAD</name>
        <dbReference type="ChEBI" id="CHEBI:57692"/>
    </ligand>
</feature>
<evidence type="ECO:0000256" key="6">
    <source>
        <dbReference type="PIRSR" id="PIRSR602081-2"/>
    </source>
</evidence>
<dbReference type="Pfam" id="PF03441">
    <property type="entry name" value="FAD_binding_7"/>
    <property type="match status" value="1"/>
</dbReference>
<dbReference type="PANTHER" id="PTHR11455">
    <property type="entry name" value="CRYPTOCHROME"/>
    <property type="match status" value="1"/>
</dbReference>
<dbReference type="AlphaFoldDB" id="M1V3I5"/>
<dbReference type="InterPro" id="IPR036155">
    <property type="entry name" value="Crypto/Photolyase_N_sf"/>
</dbReference>
<reference evidence="10 11" key="1">
    <citation type="journal article" date="2004" name="Nature">
        <title>Genome sequence of the ultrasmall unicellular red alga Cyanidioschyzon merolae 10D.</title>
        <authorList>
            <person name="Matsuzaki M."/>
            <person name="Misumi O."/>
            <person name="Shin-i T."/>
            <person name="Maruyama S."/>
            <person name="Takahara M."/>
            <person name="Miyagishima S."/>
            <person name="Mori T."/>
            <person name="Nishida K."/>
            <person name="Yagisawa F."/>
            <person name="Nishida K."/>
            <person name="Yoshida Y."/>
            <person name="Nishimura Y."/>
            <person name="Nakao S."/>
            <person name="Kobayashi T."/>
            <person name="Momoyama Y."/>
            <person name="Higashiyama T."/>
            <person name="Minoda A."/>
            <person name="Sano M."/>
            <person name="Nomoto H."/>
            <person name="Oishi K."/>
            <person name="Hayashi H."/>
            <person name="Ohta F."/>
            <person name="Nishizaka S."/>
            <person name="Haga S."/>
            <person name="Miura S."/>
            <person name="Morishita T."/>
            <person name="Kabeya Y."/>
            <person name="Terasawa K."/>
            <person name="Suzuki Y."/>
            <person name="Ishii Y."/>
            <person name="Asakawa S."/>
            <person name="Takano H."/>
            <person name="Ohta N."/>
            <person name="Kuroiwa H."/>
            <person name="Tanaka K."/>
            <person name="Shimizu N."/>
            <person name="Sugano S."/>
            <person name="Sato N."/>
            <person name="Nozaki H."/>
            <person name="Ogasawara N."/>
            <person name="Kohara Y."/>
            <person name="Kuroiwa T."/>
        </authorList>
    </citation>
    <scope>NUCLEOTIDE SEQUENCE [LARGE SCALE GENOMIC DNA]</scope>
    <source>
        <strain evidence="10 11">10D</strain>
    </source>
</reference>
<protein>
    <recommendedName>
        <fullName evidence="7">Cryptochrome DASH</fullName>
    </recommendedName>
</protein>
<dbReference type="InterPro" id="IPR006050">
    <property type="entry name" value="DNA_photolyase_N"/>
</dbReference>
<feature type="site" description="Electron transfer via tryptophanyl radical" evidence="6">
    <location>
        <position position="375"/>
    </location>
</feature>
<dbReference type="SUPFAM" id="SSF48173">
    <property type="entry name" value="Cryptochrome/photolyase FAD-binding domain"/>
    <property type="match status" value="1"/>
</dbReference>
<evidence type="ECO:0000256" key="7">
    <source>
        <dbReference type="RuleBase" id="RU367151"/>
    </source>
</evidence>
<dbReference type="GO" id="GO:0003677">
    <property type="term" value="F:DNA binding"/>
    <property type="evidence" value="ECO:0007669"/>
    <property type="project" value="TreeGrafter"/>
</dbReference>
<dbReference type="Proteomes" id="UP000007014">
    <property type="component" value="Chromosome 1"/>
</dbReference>
<comment type="similarity">
    <text evidence="1 7">Belongs to the DNA photolyase class-1 family.</text>
</comment>
<evidence type="ECO:0000256" key="8">
    <source>
        <dbReference type="SAM" id="MobiDB-lite"/>
    </source>
</evidence>
<evidence type="ECO:0000256" key="3">
    <source>
        <dbReference type="ARBA" id="ARBA00022827"/>
    </source>
</evidence>
<organism evidence="10 11">
    <name type="scientific">Cyanidioschyzon merolae (strain NIES-3377 / 10D)</name>
    <name type="common">Unicellular red alga</name>
    <dbReference type="NCBI Taxonomy" id="280699"/>
    <lineage>
        <taxon>Eukaryota</taxon>
        <taxon>Rhodophyta</taxon>
        <taxon>Bangiophyceae</taxon>
        <taxon>Cyanidiales</taxon>
        <taxon>Cyanidiaceae</taxon>
        <taxon>Cyanidioschyzon</taxon>
    </lineage>
</organism>
<comment type="cofactor">
    <cofactor evidence="5 7">
        <name>FAD</name>
        <dbReference type="ChEBI" id="CHEBI:57692"/>
    </cofactor>
    <text evidence="5 7">Binds 1 FAD per subunit.</text>
</comment>
<dbReference type="Gene3D" id="3.40.50.620">
    <property type="entry name" value="HUPs"/>
    <property type="match status" value="1"/>
</dbReference>
<dbReference type="SUPFAM" id="SSF52425">
    <property type="entry name" value="Cryptochrome/photolyase, N-terminal domain"/>
    <property type="match status" value="1"/>
</dbReference>
<evidence type="ECO:0000313" key="10">
    <source>
        <dbReference type="EMBL" id="BAM78760.1"/>
    </source>
</evidence>
<dbReference type="PRINTS" id="PR00147">
    <property type="entry name" value="DNAPHOTLYASE"/>
</dbReference>
<dbReference type="PROSITE" id="PS51645">
    <property type="entry name" value="PHR_CRY_ALPHA_BETA"/>
    <property type="match status" value="1"/>
</dbReference>
<dbReference type="InterPro" id="IPR002081">
    <property type="entry name" value="Cryptochrome/DNA_photolyase_1"/>
</dbReference>
<feature type="binding site" evidence="5">
    <location>
        <begin position="292"/>
        <end position="296"/>
    </location>
    <ligand>
        <name>FAD</name>
        <dbReference type="ChEBI" id="CHEBI:57692"/>
    </ligand>
</feature>
<evidence type="ECO:0000256" key="5">
    <source>
        <dbReference type="PIRSR" id="PIRSR602081-1"/>
    </source>
</evidence>
<dbReference type="GeneID" id="16992199"/>
<feature type="binding site" evidence="5">
    <location>
        <begin position="334"/>
        <end position="341"/>
    </location>
    <ligand>
        <name>FAD</name>
        <dbReference type="ChEBI" id="CHEBI:57692"/>
    </ligand>
</feature>
<evidence type="ECO:0000313" key="11">
    <source>
        <dbReference type="Proteomes" id="UP000007014"/>
    </source>
</evidence>
<reference evidence="10 11" key="2">
    <citation type="journal article" date="2007" name="BMC Biol.">
        <title>A 100%-complete sequence reveals unusually simple genomic features in the hot-spring red alga Cyanidioschyzon merolae.</title>
        <authorList>
            <person name="Nozaki H."/>
            <person name="Takano H."/>
            <person name="Misumi O."/>
            <person name="Terasawa K."/>
            <person name="Matsuzaki M."/>
            <person name="Maruyama S."/>
            <person name="Nishida K."/>
            <person name="Yagisawa F."/>
            <person name="Yoshida Y."/>
            <person name="Fujiwara T."/>
            <person name="Takio S."/>
            <person name="Tamura K."/>
            <person name="Chung S.J."/>
            <person name="Nakamura S."/>
            <person name="Kuroiwa H."/>
            <person name="Tanaka K."/>
            <person name="Sato N."/>
            <person name="Kuroiwa T."/>
        </authorList>
    </citation>
    <scope>NUCLEOTIDE SEQUENCE [LARGE SCALE GENOMIC DNA]</scope>
    <source>
        <strain evidence="10 11">10D</strain>
    </source>
</reference>
<dbReference type="GO" id="GO:0071949">
    <property type="term" value="F:FAD binding"/>
    <property type="evidence" value="ECO:0007669"/>
    <property type="project" value="TreeGrafter"/>
</dbReference>
<dbReference type="InterPro" id="IPR014133">
    <property type="entry name" value="Cry_DASH"/>
</dbReference>
<dbReference type="KEGG" id="cme:CYME_CMA044C"/>
<proteinExistence type="inferred from homology"/>
<name>M1V3I5_CYAM1</name>
<feature type="binding site" evidence="5">
    <location>
        <begin position="441"/>
        <end position="443"/>
    </location>
    <ligand>
        <name>FAD</name>
        <dbReference type="ChEBI" id="CHEBI:57692"/>
    </ligand>
</feature>
<dbReference type="RefSeq" id="XP_005535046.1">
    <property type="nucleotide sequence ID" value="XM_005534989.1"/>
</dbReference>
<dbReference type="HOGENOM" id="CLU_010348_6_2_1"/>
<dbReference type="BRENDA" id="4.1.99.3">
    <property type="organism ID" value="1768"/>
</dbReference>
<evidence type="ECO:0000256" key="4">
    <source>
        <dbReference type="ARBA" id="ARBA00022991"/>
    </source>
</evidence>
<keyword evidence="3 5" id="KW-0274">FAD</keyword>
<dbReference type="Gramene" id="CMA044CT">
    <property type="protein sequence ID" value="CMA044CT"/>
    <property type="gene ID" value="CMA044C"/>
</dbReference>
<dbReference type="Gene3D" id="1.10.579.10">
    <property type="entry name" value="DNA Cyclobutane Dipyrimidine Photolyase, subunit A, domain 3"/>
    <property type="match status" value="1"/>
</dbReference>
<feature type="site" description="Electron transfer via tryptophanyl radical" evidence="6">
    <location>
        <position position="428"/>
    </location>
</feature>
<dbReference type="GO" id="GO:0003904">
    <property type="term" value="F:deoxyribodipyrimidine photo-lyase activity"/>
    <property type="evidence" value="ECO:0007669"/>
    <property type="project" value="TreeGrafter"/>
</dbReference>
<evidence type="ECO:0000256" key="1">
    <source>
        <dbReference type="ARBA" id="ARBA00005862"/>
    </source>
</evidence>
<feature type="domain" description="Photolyase/cryptochrome alpha/beta" evidence="9">
    <location>
        <begin position="2"/>
        <end position="157"/>
    </location>
</feature>
<keyword evidence="11" id="KW-1185">Reference proteome</keyword>
<keyword evidence="2 5" id="KW-0285">Flavoprotein</keyword>
<evidence type="ECO:0000259" key="9">
    <source>
        <dbReference type="PROSITE" id="PS51645"/>
    </source>
</evidence>
<dbReference type="OMA" id="YVCEEIR"/>
<gene>
    <name evidence="10" type="ORF">CYME_CMA044C</name>
</gene>
<sequence>MSWGLVWFRNDLRVRDHEALLTACLEHAGRIIPVYVFDKRQVGPHARTRLGQFSKCSTPRAQFLVEAVQDLANTLRTHYRGMQLLVYKNALPENVIPKLIAELSTEKQVHVGAVYYHREVCSEERAVEDALRAALCALNQRGELPAVTLRALDGSSTLYHADDLPSGASVGNMPPVFTSWRKLVEKGARIRAPLPMPDPAKVQPLPLSLGCDPIPTCAREVIGDNCEQARLRHRVPWTLPDDATSRVDPRHACPFRGGESAAQERVQAYTFGTDAIARYKATRNGLLGTEYSTKWSPYLALGNVTPRQLYAVLRRYETERPEKKGISTYWVLFELEWRDFFRFTAMRYGNALFWRRGLQAVLRGDPQVAGPSKTWRQDAVLLDRWQTGMTGFPLVDANQRELLATGWMSNRGRQNVASFLTKDLEIDWRLGAEWFESLLLDYDACSNYGNWQYAAGVGLDPRADRHFDVIRQARMYDPEGHYMRRWLPELESCTDWSQVLHLHEHYPEYPAPVVRHLHGGRKNLDDAANAPKCSVRGTKSGSRGRRQTKQTGKPHREPGWMRQAHTGAVDILDNRDGSAALEQNRQTVLDAYLRSQKR</sequence>
<dbReference type="eggNOG" id="KOG0133">
    <property type="taxonomic scope" value="Eukaryota"/>
</dbReference>
<dbReference type="PANTHER" id="PTHR11455:SF22">
    <property type="entry name" value="CRYPTOCHROME DASH"/>
    <property type="match status" value="1"/>
</dbReference>
<accession>M1V3I5</accession>
<dbReference type="EMBL" id="AP006483">
    <property type="protein sequence ID" value="BAM78760.1"/>
    <property type="molecule type" value="Genomic_DNA"/>
</dbReference>
<feature type="site" description="Electron transfer via tryptophanyl radical" evidence="6">
    <location>
        <position position="451"/>
    </location>
</feature>
<dbReference type="InterPro" id="IPR036134">
    <property type="entry name" value="Crypto/Photolyase_FAD-like_sf"/>
</dbReference>
<dbReference type="GO" id="GO:0000719">
    <property type="term" value="P:photoreactive repair"/>
    <property type="evidence" value="ECO:0007669"/>
    <property type="project" value="TreeGrafter"/>
</dbReference>
<keyword evidence="4 7" id="KW-0157">Chromophore</keyword>
<dbReference type="InterPro" id="IPR014729">
    <property type="entry name" value="Rossmann-like_a/b/a_fold"/>
</dbReference>
<comment type="cofactor">
    <cofactor evidence="7">
        <name>(6R)-5,10-methylene-5,6,7,8-tetrahydrofolate</name>
        <dbReference type="ChEBI" id="CHEBI:15636"/>
    </cofactor>
    <text evidence="7">Binds 1 5,10-methenyltetrahydrofolate (MTHF) per subunit.</text>
</comment>